<evidence type="ECO:0000313" key="1">
    <source>
        <dbReference type="EMBL" id="GAJ14093.1"/>
    </source>
</evidence>
<sequence length="61" mass="6779">MKFPKGTALDWLWEVLLEGDIPAEIARNTEVTSEIATHAGIPDAHQSYSQFYLCWAGDVKG</sequence>
<proteinExistence type="predicted"/>
<name>X1U979_9ZZZZ</name>
<gene>
    <name evidence="1" type="ORF">S12H4_49688</name>
</gene>
<reference evidence="1" key="1">
    <citation type="journal article" date="2014" name="Front. Microbiol.">
        <title>High frequency of phylogenetically diverse reductive dehalogenase-homologous genes in deep subseafloor sedimentary metagenomes.</title>
        <authorList>
            <person name="Kawai M."/>
            <person name="Futagami T."/>
            <person name="Toyoda A."/>
            <person name="Takaki Y."/>
            <person name="Nishi S."/>
            <person name="Hori S."/>
            <person name="Arai W."/>
            <person name="Tsubouchi T."/>
            <person name="Morono Y."/>
            <person name="Uchiyama I."/>
            <person name="Ito T."/>
            <person name="Fujiyama A."/>
            <person name="Inagaki F."/>
            <person name="Takami H."/>
        </authorList>
    </citation>
    <scope>NUCLEOTIDE SEQUENCE</scope>
    <source>
        <strain evidence="1">Expedition CK06-06</strain>
    </source>
</reference>
<protein>
    <submittedName>
        <fullName evidence="1">Uncharacterized protein</fullName>
    </submittedName>
</protein>
<accession>X1U979</accession>
<dbReference type="EMBL" id="BARW01031202">
    <property type="protein sequence ID" value="GAJ14093.1"/>
    <property type="molecule type" value="Genomic_DNA"/>
</dbReference>
<comment type="caution">
    <text evidence="1">The sequence shown here is derived from an EMBL/GenBank/DDBJ whole genome shotgun (WGS) entry which is preliminary data.</text>
</comment>
<dbReference type="AlphaFoldDB" id="X1U979"/>
<organism evidence="1">
    <name type="scientific">marine sediment metagenome</name>
    <dbReference type="NCBI Taxonomy" id="412755"/>
    <lineage>
        <taxon>unclassified sequences</taxon>
        <taxon>metagenomes</taxon>
        <taxon>ecological metagenomes</taxon>
    </lineage>
</organism>